<dbReference type="AlphaFoldDB" id="A0A838XHX8"/>
<dbReference type="RefSeq" id="WP_181755165.1">
    <property type="nucleotide sequence ID" value="NZ_JACEOG010000001.1"/>
</dbReference>
<dbReference type="PANTHER" id="PTHR47505">
    <property type="entry name" value="DNA UTILIZATION PROTEIN YHGH"/>
    <property type="match status" value="1"/>
</dbReference>
<gene>
    <name evidence="1" type="ORF">H1W00_07710</name>
</gene>
<dbReference type="EMBL" id="JACEOG010000001">
    <property type="protein sequence ID" value="MBA4608358.1"/>
    <property type="molecule type" value="Genomic_DNA"/>
</dbReference>
<proteinExistence type="predicted"/>
<dbReference type="PANTHER" id="PTHR47505:SF1">
    <property type="entry name" value="DNA UTILIZATION PROTEIN YHGH"/>
    <property type="match status" value="1"/>
</dbReference>
<evidence type="ECO:0000313" key="2">
    <source>
        <dbReference type="Proteomes" id="UP000550354"/>
    </source>
</evidence>
<reference evidence="1 2" key="1">
    <citation type="submission" date="2020-07" db="EMBL/GenBank/DDBJ databases">
        <title>Draft genome and description of Aeromicrobium phoceense strain Marseille-Q0843 isolated from healthy skin swab.</title>
        <authorList>
            <person name="Boxberger M."/>
            <person name="La Scola B."/>
        </authorList>
    </citation>
    <scope>NUCLEOTIDE SEQUENCE [LARGE SCALE GENOMIC DNA]</scope>
    <source>
        <strain evidence="1 2">Marseille-Q0843</strain>
    </source>
</reference>
<comment type="caution">
    <text evidence="1">The sequence shown here is derived from an EMBL/GenBank/DDBJ whole genome shotgun (WGS) entry which is preliminary data.</text>
</comment>
<protein>
    <submittedName>
        <fullName evidence="1">ComF family protein</fullName>
    </submittedName>
</protein>
<dbReference type="InterPro" id="IPR029057">
    <property type="entry name" value="PRTase-like"/>
</dbReference>
<organism evidence="1 2">
    <name type="scientific">Aeromicrobium phoceense</name>
    <dbReference type="NCBI Taxonomy" id="2754045"/>
    <lineage>
        <taxon>Bacteria</taxon>
        <taxon>Bacillati</taxon>
        <taxon>Actinomycetota</taxon>
        <taxon>Actinomycetes</taxon>
        <taxon>Propionibacteriales</taxon>
        <taxon>Nocardioidaceae</taxon>
        <taxon>Aeromicrobium</taxon>
    </lineage>
</organism>
<dbReference type="Proteomes" id="UP000550354">
    <property type="component" value="Unassembled WGS sequence"/>
</dbReference>
<name>A0A838XHX8_9ACTN</name>
<evidence type="ECO:0000313" key="1">
    <source>
        <dbReference type="EMBL" id="MBA4608358.1"/>
    </source>
</evidence>
<keyword evidence="2" id="KW-1185">Reference proteome</keyword>
<dbReference type="SUPFAM" id="SSF53271">
    <property type="entry name" value="PRTase-like"/>
    <property type="match status" value="1"/>
</dbReference>
<dbReference type="Gene3D" id="3.40.50.2020">
    <property type="match status" value="1"/>
</dbReference>
<accession>A0A838XHX8</accession>
<dbReference type="InterPro" id="IPR051910">
    <property type="entry name" value="ComF/GntX_DNA_util-trans"/>
</dbReference>
<sequence>MERWWQAAADLVLGASCPLCGSPGGRVCRRCAAALTPEPARVSLEGLDVVGAGIHAGSRRDALLAWKLGGTHALDALMAHHLAAAVITLLGAERSVTLVPVPSTRRSRRERGRDLVADLATAAARSLGAVGVDATSLGCLRLVRQTGDQHALGRLERSRNLAGSMRSIAVPRGPIVVVDDVVTTGSTAREAARALAAAGVVEVLGAAAVVVASAGSAAVAGHPPDGLRSR</sequence>